<name>A0ABD2VG05_9SOLN</name>
<evidence type="ECO:0000313" key="2">
    <source>
        <dbReference type="EMBL" id="KAL3379659.1"/>
    </source>
</evidence>
<evidence type="ECO:0000313" key="3">
    <source>
        <dbReference type="Proteomes" id="UP001627284"/>
    </source>
</evidence>
<sequence length="124" mass="14040">MEPDEFLKFEVGIEVAPSLSLSSFAAHKEAQMVIRILKNAEARPKIKTHDLQRQNRPKSLKQFQQVQRANGLKPMIVGKVVNLGQVGQKANIIGFGPKVQVQLFLFPLLLFILCCLTNFIYFMV</sequence>
<proteinExistence type="predicted"/>
<comment type="caution">
    <text evidence="2">The sequence shown here is derived from an EMBL/GenBank/DDBJ whole genome shotgun (WGS) entry which is preliminary data.</text>
</comment>
<accession>A0ABD2VG05</accession>
<protein>
    <submittedName>
        <fullName evidence="2">Uncharacterized protein</fullName>
    </submittedName>
</protein>
<keyword evidence="1" id="KW-0812">Transmembrane</keyword>
<gene>
    <name evidence="2" type="ORF">AABB24_000392</name>
</gene>
<dbReference type="AlphaFoldDB" id="A0ABD2VG05"/>
<organism evidence="2 3">
    <name type="scientific">Solanum stoloniferum</name>
    <dbReference type="NCBI Taxonomy" id="62892"/>
    <lineage>
        <taxon>Eukaryota</taxon>
        <taxon>Viridiplantae</taxon>
        <taxon>Streptophyta</taxon>
        <taxon>Embryophyta</taxon>
        <taxon>Tracheophyta</taxon>
        <taxon>Spermatophyta</taxon>
        <taxon>Magnoliopsida</taxon>
        <taxon>eudicotyledons</taxon>
        <taxon>Gunneridae</taxon>
        <taxon>Pentapetalae</taxon>
        <taxon>asterids</taxon>
        <taxon>lamiids</taxon>
        <taxon>Solanales</taxon>
        <taxon>Solanaceae</taxon>
        <taxon>Solanoideae</taxon>
        <taxon>Solaneae</taxon>
        <taxon>Solanum</taxon>
    </lineage>
</organism>
<keyword evidence="1" id="KW-1133">Transmembrane helix</keyword>
<keyword evidence="3" id="KW-1185">Reference proteome</keyword>
<evidence type="ECO:0000256" key="1">
    <source>
        <dbReference type="SAM" id="Phobius"/>
    </source>
</evidence>
<dbReference type="EMBL" id="JBJKTR010000001">
    <property type="protein sequence ID" value="KAL3379659.1"/>
    <property type="molecule type" value="Genomic_DNA"/>
</dbReference>
<reference evidence="2 3" key="1">
    <citation type="submission" date="2024-05" db="EMBL/GenBank/DDBJ databases">
        <title>De novo assembly of an allotetraploid wild potato.</title>
        <authorList>
            <person name="Hosaka A.J."/>
        </authorList>
    </citation>
    <scope>NUCLEOTIDE SEQUENCE [LARGE SCALE GENOMIC DNA]</scope>
    <source>
        <tissue evidence="2">Young leaves</tissue>
    </source>
</reference>
<feature type="transmembrane region" description="Helical" evidence="1">
    <location>
        <begin position="103"/>
        <end position="123"/>
    </location>
</feature>
<dbReference type="Proteomes" id="UP001627284">
    <property type="component" value="Unassembled WGS sequence"/>
</dbReference>
<keyword evidence="1" id="KW-0472">Membrane</keyword>